<dbReference type="Proteomes" id="UP000800040">
    <property type="component" value="Unassembled WGS sequence"/>
</dbReference>
<evidence type="ECO:0000313" key="3">
    <source>
        <dbReference type="EMBL" id="KAF1828332.1"/>
    </source>
</evidence>
<dbReference type="PROSITE" id="PS51253">
    <property type="entry name" value="HTH_CENPB"/>
    <property type="match status" value="1"/>
</dbReference>
<dbReference type="AlphaFoldDB" id="A0A6A5K297"/>
<dbReference type="OrthoDB" id="3937230at2759"/>
<proteinExistence type="predicted"/>
<name>A0A6A5K297_9PLEO</name>
<protein>
    <recommendedName>
        <fullName evidence="2">HTH CENPB-type domain-containing protein</fullName>
    </recommendedName>
</protein>
<evidence type="ECO:0000256" key="1">
    <source>
        <dbReference type="ARBA" id="ARBA00023125"/>
    </source>
</evidence>
<reference evidence="3" key="1">
    <citation type="submission" date="2020-01" db="EMBL/GenBank/DDBJ databases">
        <authorList>
            <consortium name="DOE Joint Genome Institute"/>
            <person name="Haridas S."/>
            <person name="Albert R."/>
            <person name="Binder M."/>
            <person name="Bloem J."/>
            <person name="Labutti K."/>
            <person name="Salamov A."/>
            <person name="Andreopoulos B."/>
            <person name="Baker S.E."/>
            <person name="Barry K."/>
            <person name="Bills G."/>
            <person name="Bluhm B.H."/>
            <person name="Cannon C."/>
            <person name="Castanera R."/>
            <person name="Culley D.E."/>
            <person name="Daum C."/>
            <person name="Ezra D."/>
            <person name="Gonzalez J.B."/>
            <person name="Henrissat B."/>
            <person name="Kuo A."/>
            <person name="Liang C."/>
            <person name="Lipzen A."/>
            <person name="Lutzoni F."/>
            <person name="Magnuson J."/>
            <person name="Mondo S."/>
            <person name="Nolan M."/>
            <person name="Ohm R."/>
            <person name="Pangilinan J."/>
            <person name="Park H.-J."/>
            <person name="Ramirez L."/>
            <person name="Alfaro M."/>
            <person name="Sun H."/>
            <person name="Tritt A."/>
            <person name="Yoshinaga Y."/>
            <person name="Zwiers L.-H."/>
            <person name="Turgeon B.G."/>
            <person name="Goodwin S.B."/>
            <person name="Spatafora J.W."/>
            <person name="Crous P.W."/>
            <person name="Grigoriev I.V."/>
        </authorList>
    </citation>
    <scope>NUCLEOTIDE SEQUENCE</scope>
    <source>
        <strain evidence="3">P77</strain>
    </source>
</reference>
<dbReference type="GO" id="GO:0003677">
    <property type="term" value="F:DNA binding"/>
    <property type="evidence" value="ECO:0007669"/>
    <property type="project" value="UniProtKB-KW"/>
</dbReference>
<feature type="non-terminal residue" evidence="3">
    <location>
        <position position="123"/>
    </location>
</feature>
<keyword evidence="4" id="KW-1185">Reference proteome</keyword>
<organism evidence="3 4">
    <name type="scientific">Decorospora gaudefroyi</name>
    <dbReference type="NCBI Taxonomy" id="184978"/>
    <lineage>
        <taxon>Eukaryota</taxon>
        <taxon>Fungi</taxon>
        <taxon>Dikarya</taxon>
        <taxon>Ascomycota</taxon>
        <taxon>Pezizomycotina</taxon>
        <taxon>Dothideomycetes</taxon>
        <taxon>Pleosporomycetidae</taxon>
        <taxon>Pleosporales</taxon>
        <taxon>Pleosporineae</taxon>
        <taxon>Pleosporaceae</taxon>
        <taxon>Decorospora</taxon>
    </lineage>
</organism>
<feature type="domain" description="HTH CENPB-type" evidence="2">
    <location>
        <begin position="29"/>
        <end position="103"/>
    </location>
</feature>
<dbReference type="InterPro" id="IPR006600">
    <property type="entry name" value="HTH_CenpB_DNA-bd_dom"/>
</dbReference>
<dbReference type="Pfam" id="PF03221">
    <property type="entry name" value="HTH_Tnp_Tc5"/>
    <property type="match status" value="1"/>
</dbReference>
<keyword evidence="1" id="KW-0238">DNA-binding</keyword>
<dbReference type="EMBL" id="ML975566">
    <property type="protein sequence ID" value="KAF1828332.1"/>
    <property type="molecule type" value="Genomic_DNA"/>
</dbReference>
<gene>
    <name evidence="3" type="ORF">BDW02DRAFT_468859</name>
</gene>
<evidence type="ECO:0000313" key="4">
    <source>
        <dbReference type="Proteomes" id="UP000800040"/>
    </source>
</evidence>
<accession>A0A6A5K297</accession>
<evidence type="ECO:0000259" key="2">
    <source>
        <dbReference type="PROSITE" id="PS51253"/>
    </source>
</evidence>
<sequence>MDQVSQVLAQSLLNGVPRTYAARAEQGGEKAQSQRYLTPDEEKAVVRFLLLMYSLGKPVRIKFIPSLAFSVARRRCAANRASKPPGKNWPRAFQKRHPELKSRRVKAVDWQRHEKNIYPKITH</sequence>